<sequence length="176" mass="19703">MEKNDEKETAGKLLQSESRFLSTEHSDVHLSRDECFQISLSSPTRDTDMQTRCQRSETLAHLHAHAHRRFRSSFDDAEESVFCPLLFVSFFSSLLKCRNRIWTACQDGDAVSRDSRAGPCKTPPAIYTFLYASLCCWSLFSSVCPLSLSSPLIFFSSSLVSSLCALAQSRPACRAS</sequence>
<protein>
    <submittedName>
        <fullName evidence="1">Uncharacterized protein</fullName>
    </submittedName>
</protein>
<name>A0A086LR48_TOXGO</name>
<dbReference type="Proteomes" id="UP000028834">
    <property type="component" value="Unassembled WGS sequence"/>
</dbReference>
<evidence type="ECO:0000313" key="2">
    <source>
        <dbReference type="Proteomes" id="UP000028834"/>
    </source>
</evidence>
<dbReference type="VEuPathDB" id="ToxoDB:TGRUB_205615"/>
<organism evidence="1 2">
    <name type="scientific">Toxoplasma gondii RUB</name>
    <dbReference type="NCBI Taxonomy" id="935652"/>
    <lineage>
        <taxon>Eukaryota</taxon>
        <taxon>Sar</taxon>
        <taxon>Alveolata</taxon>
        <taxon>Apicomplexa</taxon>
        <taxon>Conoidasida</taxon>
        <taxon>Coccidia</taxon>
        <taxon>Eucoccidiorida</taxon>
        <taxon>Eimeriorina</taxon>
        <taxon>Sarcocystidae</taxon>
        <taxon>Toxoplasma</taxon>
    </lineage>
</organism>
<gene>
    <name evidence="1" type="ORF">TGRUB_205615</name>
</gene>
<evidence type="ECO:0000313" key="1">
    <source>
        <dbReference type="EMBL" id="KFG59116.1"/>
    </source>
</evidence>
<accession>A0A086LR48</accession>
<dbReference type="AlphaFoldDB" id="A0A086LR48"/>
<comment type="caution">
    <text evidence="1">The sequence shown here is derived from an EMBL/GenBank/DDBJ whole genome shotgun (WGS) entry which is preliminary data.</text>
</comment>
<reference evidence="1 2" key="1">
    <citation type="submission" date="2014-05" db="EMBL/GenBank/DDBJ databases">
        <authorList>
            <person name="Sibley D."/>
            <person name="Venepally P."/>
            <person name="Karamycheva S."/>
            <person name="Hadjithomas M."/>
            <person name="Khan A."/>
            <person name="Brunk B."/>
            <person name="Roos D."/>
            <person name="Caler E."/>
            <person name="Lorenzi H."/>
        </authorList>
    </citation>
    <scope>NUCLEOTIDE SEQUENCE [LARGE SCALE GENOMIC DNA]</scope>
    <source>
        <strain evidence="1 2">RUB</strain>
    </source>
</reference>
<dbReference type="EMBL" id="AFYV02002295">
    <property type="protein sequence ID" value="KFG59116.1"/>
    <property type="molecule type" value="Genomic_DNA"/>
</dbReference>
<proteinExistence type="predicted"/>